<keyword evidence="1" id="KW-1133">Transmembrane helix</keyword>
<sequence>MINLIPNAEKKEIIKGFYWRLVVLFFVMMGVSFIIAFVAILPPYFLSSVKNRIADTNLEALKNEPALEPNSKTLKTVEDLKTKLTLIEKTQNNKFSVLEKVINIVLLKKMDNIKINSISYYDDSLKGKKIKIQGSASSREVLLSFRQKLEDDITFKNVDLPISNFIKGSNIQFNLNLTL</sequence>
<name>A0A1F6WYN6_9BACT</name>
<protein>
    <submittedName>
        <fullName evidence="2">Uncharacterized protein</fullName>
    </submittedName>
</protein>
<comment type="caution">
    <text evidence="2">The sequence shown here is derived from an EMBL/GenBank/DDBJ whole genome shotgun (WGS) entry which is preliminary data.</text>
</comment>
<dbReference type="Proteomes" id="UP000177001">
    <property type="component" value="Unassembled WGS sequence"/>
</dbReference>
<accession>A0A1F6WYN6</accession>
<keyword evidence="1" id="KW-0812">Transmembrane</keyword>
<dbReference type="EMBL" id="MFUR01000006">
    <property type="protein sequence ID" value="OGI87007.1"/>
    <property type="molecule type" value="Genomic_DNA"/>
</dbReference>
<organism evidence="2 3">
    <name type="scientific">Candidatus Nomurabacteria bacterium RIFCSPLOWO2_01_FULL_36_16</name>
    <dbReference type="NCBI Taxonomy" id="1801767"/>
    <lineage>
        <taxon>Bacteria</taxon>
        <taxon>Candidatus Nomuraibacteriota</taxon>
    </lineage>
</organism>
<evidence type="ECO:0000256" key="1">
    <source>
        <dbReference type="SAM" id="Phobius"/>
    </source>
</evidence>
<gene>
    <name evidence="2" type="ORF">A3A91_00765</name>
</gene>
<feature type="transmembrane region" description="Helical" evidence="1">
    <location>
        <begin position="21"/>
        <end position="45"/>
    </location>
</feature>
<evidence type="ECO:0000313" key="2">
    <source>
        <dbReference type="EMBL" id="OGI87007.1"/>
    </source>
</evidence>
<proteinExistence type="predicted"/>
<evidence type="ECO:0000313" key="3">
    <source>
        <dbReference type="Proteomes" id="UP000177001"/>
    </source>
</evidence>
<dbReference type="AlphaFoldDB" id="A0A1F6WYN6"/>
<reference evidence="2 3" key="1">
    <citation type="journal article" date="2016" name="Nat. Commun.">
        <title>Thousands of microbial genomes shed light on interconnected biogeochemical processes in an aquifer system.</title>
        <authorList>
            <person name="Anantharaman K."/>
            <person name="Brown C.T."/>
            <person name="Hug L.A."/>
            <person name="Sharon I."/>
            <person name="Castelle C.J."/>
            <person name="Probst A.J."/>
            <person name="Thomas B.C."/>
            <person name="Singh A."/>
            <person name="Wilkins M.J."/>
            <person name="Karaoz U."/>
            <person name="Brodie E.L."/>
            <person name="Williams K.H."/>
            <person name="Hubbard S.S."/>
            <person name="Banfield J.F."/>
        </authorList>
    </citation>
    <scope>NUCLEOTIDE SEQUENCE [LARGE SCALE GENOMIC DNA]</scope>
</reference>
<keyword evidence="1" id="KW-0472">Membrane</keyword>